<dbReference type="EMBL" id="JABEZX010000011">
    <property type="protein sequence ID" value="MBA0570065.1"/>
    <property type="molecule type" value="Genomic_DNA"/>
</dbReference>
<feature type="transmembrane region" description="Helical" evidence="2">
    <location>
        <begin position="118"/>
        <end position="136"/>
    </location>
</feature>
<sequence>MSKEVVKHVESMETCGRPRKSSWLRDMLSALKDRVVTLEESIRDAKERLDEADGGLIDGLQSMKEQLRDYMSESLSSIENKLTDRDDTLEAMMTTSKEDIAELKGELTIYRAALGNRGLLLCISLCCFVIVVLSVHRHETWWDRNWDLRGVHSLKHNFIRIMPMMKLRQRVQELTKAMSVAESFIELGLRKDIPESSKPKFKLRGNGRGDKDKFAKDGDSKAQRPWDRKKK</sequence>
<keyword evidence="2" id="KW-0812">Transmembrane</keyword>
<evidence type="ECO:0000313" key="3">
    <source>
        <dbReference type="EMBL" id="MBA0570065.1"/>
    </source>
</evidence>
<evidence type="ECO:0000256" key="1">
    <source>
        <dbReference type="SAM" id="MobiDB-lite"/>
    </source>
</evidence>
<evidence type="ECO:0000313" key="4">
    <source>
        <dbReference type="Proteomes" id="UP000593572"/>
    </source>
</evidence>
<keyword evidence="4" id="KW-1185">Reference proteome</keyword>
<name>A0A7J8MZH7_9ROSI</name>
<proteinExistence type="predicted"/>
<feature type="region of interest" description="Disordered" evidence="1">
    <location>
        <begin position="195"/>
        <end position="231"/>
    </location>
</feature>
<dbReference type="Proteomes" id="UP000593572">
    <property type="component" value="Unassembled WGS sequence"/>
</dbReference>
<dbReference type="AlphaFoldDB" id="A0A7J8MZH7"/>
<organism evidence="3 4">
    <name type="scientific">Gossypium lobatum</name>
    <dbReference type="NCBI Taxonomy" id="34289"/>
    <lineage>
        <taxon>Eukaryota</taxon>
        <taxon>Viridiplantae</taxon>
        <taxon>Streptophyta</taxon>
        <taxon>Embryophyta</taxon>
        <taxon>Tracheophyta</taxon>
        <taxon>Spermatophyta</taxon>
        <taxon>Magnoliopsida</taxon>
        <taxon>eudicotyledons</taxon>
        <taxon>Gunneridae</taxon>
        <taxon>Pentapetalae</taxon>
        <taxon>rosids</taxon>
        <taxon>malvids</taxon>
        <taxon>Malvales</taxon>
        <taxon>Malvaceae</taxon>
        <taxon>Malvoideae</taxon>
        <taxon>Gossypium</taxon>
    </lineage>
</organism>
<feature type="compositionally biased region" description="Basic and acidic residues" evidence="1">
    <location>
        <begin position="207"/>
        <end position="231"/>
    </location>
</feature>
<reference evidence="3 4" key="1">
    <citation type="journal article" date="2019" name="Genome Biol. Evol.">
        <title>Insights into the evolution of the New World diploid cottons (Gossypium, subgenus Houzingenia) based on genome sequencing.</title>
        <authorList>
            <person name="Grover C.E."/>
            <person name="Arick M.A. 2nd"/>
            <person name="Thrash A."/>
            <person name="Conover J.L."/>
            <person name="Sanders W.S."/>
            <person name="Peterson D.G."/>
            <person name="Frelichowski J.E."/>
            <person name="Scheffler J.A."/>
            <person name="Scheffler B.E."/>
            <person name="Wendel J.F."/>
        </authorList>
    </citation>
    <scope>NUCLEOTIDE SEQUENCE [LARGE SCALE GENOMIC DNA]</scope>
    <source>
        <strain evidence="3">157</strain>
        <tissue evidence="3">Leaf</tissue>
    </source>
</reference>
<accession>A0A7J8MZH7</accession>
<protein>
    <submittedName>
        <fullName evidence="3">Uncharacterized protein</fullName>
    </submittedName>
</protein>
<keyword evidence="2" id="KW-0472">Membrane</keyword>
<comment type="caution">
    <text evidence="3">The sequence shown here is derived from an EMBL/GenBank/DDBJ whole genome shotgun (WGS) entry which is preliminary data.</text>
</comment>
<gene>
    <name evidence="3" type="ORF">Golob_003753</name>
</gene>
<evidence type="ECO:0000256" key="2">
    <source>
        <dbReference type="SAM" id="Phobius"/>
    </source>
</evidence>
<keyword evidence="2" id="KW-1133">Transmembrane helix</keyword>